<proteinExistence type="inferred from homology"/>
<sequence>MTSFVSPPDSPPMPQRPVSNATAPVPMPAPSSADPVPPASPSSTANAPRAPPPTAATTDRSLRPHHSPPHSEHEDDEDADPAMRQPTAKRRRRRGAFTANSDADTTSTAVAVAPARDLVRAAPPSSAMVVAAAEDDDAPYDMRRAVRAQLDLPLRPPMFLPGLSLHPGAEFVGTQCSGQVNYRVEITLKDIDWEAGRLAGFLRIHELTNTPMITTFWDGEILDGVRHSFVTNQWGANTQTDLDHWSRFQGFDRIAPTFNTAIERYDYRSQRLVYMRWKERFLVPDHKAQIDGASFVGFYYICMDRERQHISGFYCHKNSEAFQQLEVQYVPRRGSATFAFR</sequence>
<dbReference type="AlphaFoldDB" id="A0A0L0SZP8"/>
<protein>
    <recommendedName>
        <fullName evidence="5">Vacuolar import and degradation protein</fullName>
    </recommendedName>
</protein>
<gene>
    <name evidence="3" type="ORF">AMAG_12552</name>
</gene>
<evidence type="ECO:0000256" key="2">
    <source>
        <dbReference type="SAM" id="MobiDB-lite"/>
    </source>
</evidence>
<dbReference type="Proteomes" id="UP000054350">
    <property type="component" value="Unassembled WGS sequence"/>
</dbReference>
<keyword evidence="4" id="KW-1185">Reference proteome</keyword>
<evidence type="ECO:0008006" key="5">
    <source>
        <dbReference type="Google" id="ProtNLM"/>
    </source>
</evidence>
<dbReference type="STRING" id="578462.A0A0L0SZP8"/>
<dbReference type="VEuPathDB" id="FungiDB:AMAG_12552"/>
<comment type="similarity">
    <text evidence="1">Belongs to the GID4/VID24 family.</text>
</comment>
<name>A0A0L0SZP8_ALLM3</name>
<organism evidence="3 4">
    <name type="scientific">Allomyces macrogynus (strain ATCC 38327)</name>
    <name type="common">Allomyces javanicus var. macrogynus</name>
    <dbReference type="NCBI Taxonomy" id="578462"/>
    <lineage>
        <taxon>Eukaryota</taxon>
        <taxon>Fungi</taxon>
        <taxon>Fungi incertae sedis</taxon>
        <taxon>Blastocladiomycota</taxon>
        <taxon>Blastocladiomycetes</taxon>
        <taxon>Blastocladiales</taxon>
        <taxon>Blastocladiaceae</taxon>
        <taxon>Allomyces</taxon>
    </lineage>
</organism>
<dbReference type="eggNOG" id="KOG4635">
    <property type="taxonomic scope" value="Eukaryota"/>
</dbReference>
<dbReference type="OrthoDB" id="62at2759"/>
<dbReference type="Pfam" id="PF09783">
    <property type="entry name" value="Vac_ImportDeg"/>
    <property type="match status" value="1"/>
</dbReference>
<dbReference type="GO" id="GO:0007039">
    <property type="term" value="P:protein catabolic process in the vacuole"/>
    <property type="evidence" value="ECO:0007669"/>
    <property type="project" value="TreeGrafter"/>
</dbReference>
<dbReference type="InterPro" id="IPR018618">
    <property type="entry name" value="GID4/10-like"/>
</dbReference>
<feature type="region of interest" description="Disordered" evidence="2">
    <location>
        <begin position="1"/>
        <end position="108"/>
    </location>
</feature>
<dbReference type="GO" id="GO:0045721">
    <property type="term" value="P:negative regulation of gluconeogenesis"/>
    <property type="evidence" value="ECO:0007669"/>
    <property type="project" value="TreeGrafter"/>
</dbReference>
<dbReference type="OMA" id="ERVCATC"/>
<reference evidence="3 4" key="1">
    <citation type="submission" date="2009-11" db="EMBL/GenBank/DDBJ databases">
        <title>Annotation of Allomyces macrogynus ATCC 38327.</title>
        <authorList>
            <consortium name="The Broad Institute Genome Sequencing Platform"/>
            <person name="Russ C."/>
            <person name="Cuomo C."/>
            <person name="Burger G."/>
            <person name="Gray M.W."/>
            <person name="Holland P.W.H."/>
            <person name="King N."/>
            <person name="Lang F.B.F."/>
            <person name="Roger A.J."/>
            <person name="Ruiz-Trillo I."/>
            <person name="Young S.K."/>
            <person name="Zeng Q."/>
            <person name="Gargeya S."/>
            <person name="Fitzgerald M."/>
            <person name="Haas B."/>
            <person name="Abouelleil A."/>
            <person name="Alvarado L."/>
            <person name="Arachchi H.M."/>
            <person name="Berlin A."/>
            <person name="Chapman S.B."/>
            <person name="Gearin G."/>
            <person name="Goldberg J."/>
            <person name="Griggs A."/>
            <person name="Gujja S."/>
            <person name="Hansen M."/>
            <person name="Heiman D."/>
            <person name="Howarth C."/>
            <person name="Larimer J."/>
            <person name="Lui A."/>
            <person name="MacDonald P.J.P."/>
            <person name="McCowen C."/>
            <person name="Montmayeur A."/>
            <person name="Murphy C."/>
            <person name="Neiman D."/>
            <person name="Pearson M."/>
            <person name="Priest M."/>
            <person name="Roberts A."/>
            <person name="Saif S."/>
            <person name="Shea T."/>
            <person name="Sisk P."/>
            <person name="Stolte C."/>
            <person name="Sykes S."/>
            <person name="Wortman J."/>
            <person name="Nusbaum C."/>
            <person name="Birren B."/>
        </authorList>
    </citation>
    <scope>NUCLEOTIDE SEQUENCE [LARGE SCALE GENOMIC DNA]</scope>
    <source>
        <strain evidence="3 4">ATCC 38327</strain>
    </source>
</reference>
<dbReference type="GO" id="GO:0006623">
    <property type="term" value="P:protein targeting to vacuole"/>
    <property type="evidence" value="ECO:0007669"/>
    <property type="project" value="TreeGrafter"/>
</dbReference>
<reference evidence="4" key="2">
    <citation type="submission" date="2009-11" db="EMBL/GenBank/DDBJ databases">
        <title>The Genome Sequence of Allomyces macrogynus strain ATCC 38327.</title>
        <authorList>
            <consortium name="The Broad Institute Genome Sequencing Platform"/>
            <person name="Russ C."/>
            <person name="Cuomo C."/>
            <person name="Shea T."/>
            <person name="Young S.K."/>
            <person name="Zeng Q."/>
            <person name="Koehrsen M."/>
            <person name="Haas B."/>
            <person name="Borodovsky M."/>
            <person name="Guigo R."/>
            <person name="Alvarado L."/>
            <person name="Berlin A."/>
            <person name="Borenstein D."/>
            <person name="Chen Z."/>
            <person name="Engels R."/>
            <person name="Freedman E."/>
            <person name="Gellesch M."/>
            <person name="Goldberg J."/>
            <person name="Griggs A."/>
            <person name="Gujja S."/>
            <person name="Heiman D."/>
            <person name="Hepburn T."/>
            <person name="Howarth C."/>
            <person name="Jen D."/>
            <person name="Larson L."/>
            <person name="Lewis B."/>
            <person name="Mehta T."/>
            <person name="Park D."/>
            <person name="Pearson M."/>
            <person name="Roberts A."/>
            <person name="Saif S."/>
            <person name="Shenoy N."/>
            <person name="Sisk P."/>
            <person name="Stolte C."/>
            <person name="Sykes S."/>
            <person name="Walk T."/>
            <person name="White J."/>
            <person name="Yandava C."/>
            <person name="Burger G."/>
            <person name="Gray M.W."/>
            <person name="Holland P.W.H."/>
            <person name="King N."/>
            <person name="Lang F.B.F."/>
            <person name="Roger A.J."/>
            <person name="Ruiz-Trillo I."/>
            <person name="Lander E."/>
            <person name="Nusbaum C."/>
        </authorList>
    </citation>
    <scope>NUCLEOTIDE SEQUENCE [LARGE SCALE GENOMIC DNA]</scope>
    <source>
        <strain evidence="4">ATCC 38327</strain>
    </source>
</reference>
<dbReference type="GO" id="GO:0034657">
    <property type="term" value="C:GID complex"/>
    <property type="evidence" value="ECO:0007669"/>
    <property type="project" value="TreeGrafter"/>
</dbReference>
<dbReference type="PANTHER" id="PTHR14534:SF3">
    <property type="entry name" value="GID COMPLEX SUBUNIT 4 HOMOLOG"/>
    <property type="match status" value="1"/>
</dbReference>
<evidence type="ECO:0000256" key="1">
    <source>
        <dbReference type="ARBA" id="ARBA00061469"/>
    </source>
</evidence>
<dbReference type="EMBL" id="GG745354">
    <property type="protein sequence ID" value="KNE67834.1"/>
    <property type="molecule type" value="Genomic_DNA"/>
</dbReference>
<feature type="compositionally biased region" description="Low complexity" evidence="2">
    <location>
        <begin position="96"/>
        <end position="108"/>
    </location>
</feature>
<dbReference type="GO" id="GO:0005773">
    <property type="term" value="C:vacuole"/>
    <property type="evidence" value="ECO:0007669"/>
    <property type="project" value="GOC"/>
</dbReference>
<evidence type="ECO:0000313" key="3">
    <source>
        <dbReference type="EMBL" id="KNE67834.1"/>
    </source>
</evidence>
<accession>A0A0L0SZP8</accession>
<evidence type="ECO:0000313" key="4">
    <source>
        <dbReference type="Proteomes" id="UP000054350"/>
    </source>
</evidence>
<dbReference type="GO" id="GO:0043161">
    <property type="term" value="P:proteasome-mediated ubiquitin-dependent protein catabolic process"/>
    <property type="evidence" value="ECO:0007669"/>
    <property type="project" value="TreeGrafter"/>
</dbReference>
<feature type="compositionally biased region" description="Pro residues" evidence="2">
    <location>
        <begin position="25"/>
        <end position="40"/>
    </location>
</feature>
<dbReference type="PANTHER" id="PTHR14534">
    <property type="entry name" value="VACUOLAR IMPORT AND DEGRADATION PROTEIN 24"/>
    <property type="match status" value="1"/>
</dbReference>